<dbReference type="Gene3D" id="3.40.50.2000">
    <property type="entry name" value="Glycogen Phosphorylase B"/>
    <property type="match status" value="2"/>
</dbReference>
<dbReference type="PANTHER" id="PTHR45947:SF3">
    <property type="entry name" value="SULFOQUINOVOSYL TRANSFERASE SQD2"/>
    <property type="match status" value="1"/>
</dbReference>
<dbReference type="PATRIC" id="fig|33881.3.peg.3256"/>
<dbReference type="Pfam" id="PF00534">
    <property type="entry name" value="Glycos_transf_1"/>
    <property type="match status" value="1"/>
</dbReference>
<dbReference type="InterPro" id="IPR001296">
    <property type="entry name" value="Glyco_trans_1"/>
</dbReference>
<reference evidence="6 7" key="1">
    <citation type="journal article" date="2016" name="Front. Microbiol.">
        <title>Genomic Resource of Rice Seed Associated Bacteria.</title>
        <authorList>
            <person name="Midha S."/>
            <person name="Bansal K."/>
            <person name="Sharma S."/>
            <person name="Kumar N."/>
            <person name="Patil P.P."/>
            <person name="Chaudhry V."/>
            <person name="Patil P.B."/>
        </authorList>
    </citation>
    <scope>NUCLEOTIDE SEQUENCE [LARGE SCALE GENOMIC DNA]</scope>
    <source>
        <strain evidence="6 7">NS184</strain>
    </source>
</reference>
<protein>
    <recommendedName>
        <fullName evidence="1">D-inositol 3-phosphate glycosyltransferase</fullName>
    </recommendedName>
</protein>
<dbReference type="GO" id="GO:1901137">
    <property type="term" value="P:carbohydrate derivative biosynthetic process"/>
    <property type="evidence" value="ECO:0007669"/>
    <property type="project" value="UniProtKB-ARBA"/>
</dbReference>
<dbReference type="InterPro" id="IPR050194">
    <property type="entry name" value="Glycosyltransferase_grp1"/>
</dbReference>
<evidence type="ECO:0000259" key="4">
    <source>
        <dbReference type="Pfam" id="PF00534"/>
    </source>
</evidence>
<evidence type="ECO:0000259" key="5">
    <source>
        <dbReference type="Pfam" id="PF13439"/>
    </source>
</evidence>
<dbReference type="Pfam" id="PF13439">
    <property type="entry name" value="Glyco_transf_4"/>
    <property type="match status" value="1"/>
</dbReference>
<dbReference type="SUPFAM" id="SSF53756">
    <property type="entry name" value="UDP-Glycosyltransferase/glycogen phosphorylase"/>
    <property type="match status" value="1"/>
</dbReference>
<feature type="domain" description="Glycosyl transferase family 1" evidence="4">
    <location>
        <begin position="215"/>
        <end position="366"/>
    </location>
</feature>
<dbReference type="InterPro" id="IPR028098">
    <property type="entry name" value="Glyco_trans_4-like_N"/>
</dbReference>
<dbReference type="Proteomes" id="UP000078252">
    <property type="component" value="Unassembled WGS sequence"/>
</dbReference>
<comment type="caution">
    <text evidence="6">The sequence shown here is derived from an EMBL/GenBank/DDBJ whole genome shotgun (WGS) entry which is preliminary data.</text>
</comment>
<evidence type="ECO:0000256" key="3">
    <source>
        <dbReference type="ARBA" id="ARBA00022679"/>
    </source>
</evidence>
<proteinExistence type="predicted"/>
<sequence length="412" mass="43613">MSARSVERGTSQRTVAVVTESFLPTLNGVTTSVIAVLDHLRLRGHRAVVIAPDTPGIAQLRPKDHVERFNGYDVHRVPAVAYRQFPVALPHPVLDTILAASGADVLHAASPFLLGGRAITAAGRLGIPSVAVFQTDVVGFARRNGLTATVPLVRRILGRIHEGASLTLAPSSATAAMLAEDGVPRVARWGRGVDTALFHPGRRDAAHVRALRRRLAPGGETIVGYVGRLAPEKEVERLAELGGIPGIRVVVAGGGPSRPLLERRLRHLDVHFTGPLRGDVLADAYAALDVFVHTGPAETFGQTLQEAHATGLPVVAPASGGPVDLVAPGLDGDLYDPDEPQGLRRAVLRLHHDRALAARMGSAGRLRVEGTTWEAVGDQLLAHHDTARTIGAPPAAARAVRARWHENVSARA</sequence>
<dbReference type="CDD" id="cd03814">
    <property type="entry name" value="GT4-like"/>
    <property type="match status" value="1"/>
</dbReference>
<dbReference type="GO" id="GO:0016758">
    <property type="term" value="F:hexosyltransferase activity"/>
    <property type="evidence" value="ECO:0007669"/>
    <property type="project" value="TreeGrafter"/>
</dbReference>
<dbReference type="EMBL" id="LDQC01000083">
    <property type="protein sequence ID" value="KTR03396.1"/>
    <property type="molecule type" value="Genomic_DNA"/>
</dbReference>
<evidence type="ECO:0000256" key="1">
    <source>
        <dbReference type="ARBA" id="ARBA00021292"/>
    </source>
</evidence>
<dbReference type="STRING" id="33881.NS184_13950"/>
<dbReference type="AlphaFoldDB" id="A0A175RI81"/>
<evidence type="ECO:0000256" key="2">
    <source>
        <dbReference type="ARBA" id="ARBA00022676"/>
    </source>
</evidence>
<evidence type="ECO:0000313" key="6">
    <source>
        <dbReference type="EMBL" id="KTR03396.1"/>
    </source>
</evidence>
<keyword evidence="2" id="KW-0328">Glycosyltransferase</keyword>
<name>A0A175RI81_9MICO</name>
<dbReference type="RefSeq" id="WP_242863066.1">
    <property type="nucleotide sequence ID" value="NZ_LDQC01000083.1"/>
</dbReference>
<evidence type="ECO:0000313" key="7">
    <source>
        <dbReference type="Proteomes" id="UP000078252"/>
    </source>
</evidence>
<accession>A0A175RI81</accession>
<feature type="domain" description="Glycosyltransferase subfamily 4-like N-terminal" evidence="5">
    <location>
        <begin position="27"/>
        <end position="196"/>
    </location>
</feature>
<dbReference type="PANTHER" id="PTHR45947">
    <property type="entry name" value="SULFOQUINOVOSYL TRANSFERASE SQD2"/>
    <property type="match status" value="1"/>
</dbReference>
<organism evidence="6 7">
    <name type="scientific">Curtobacterium luteum</name>
    <dbReference type="NCBI Taxonomy" id="33881"/>
    <lineage>
        <taxon>Bacteria</taxon>
        <taxon>Bacillati</taxon>
        <taxon>Actinomycetota</taxon>
        <taxon>Actinomycetes</taxon>
        <taxon>Micrococcales</taxon>
        <taxon>Microbacteriaceae</taxon>
        <taxon>Curtobacterium</taxon>
    </lineage>
</organism>
<keyword evidence="3 6" id="KW-0808">Transferase</keyword>
<gene>
    <name evidence="6" type="ORF">NS184_13950</name>
</gene>